<comment type="caution">
    <text evidence="6">The sequence shown here is derived from an EMBL/GenBank/DDBJ whole genome shotgun (WGS) entry which is preliminary data.</text>
</comment>
<keyword evidence="7" id="KW-1185">Reference proteome</keyword>
<dbReference type="SUPFAM" id="SSF46785">
    <property type="entry name" value="Winged helix' DNA-binding domain"/>
    <property type="match status" value="1"/>
</dbReference>
<dbReference type="OrthoDB" id="9800374at2"/>
<dbReference type="PANTHER" id="PTHR38465">
    <property type="entry name" value="HTH-TYPE TRANSCRIPTIONAL REGULATOR MJ1563-RELATED"/>
    <property type="match status" value="1"/>
</dbReference>
<evidence type="ECO:0000256" key="2">
    <source>
        <dbReference type="ARBA" id="ARBA00023125"/>
    </source>
</evidence>
<keyword evidence="2 4" id="KW-0238">DNA-binding</keyword>
<sequence>MTNHEQERLENINNLMISEFSKTLEMFALNKTEAQLFVTLFLNDEPMTLDDMKEVLGKSKTAMSTSIRTLLDYNLVEKVFIKGARKDLYQAKKDLYEKFMKTYVNRWLEALDRQVHSLESIEKELKKLDTNGENISHKIHEAIKFHQSLEEVFQQISKYDQ</sequence>
<evidence type="ECO:0000313" key="6">
    <source>
        <dbReference type="EMBL" id="TFB22093.1"/>
    </source>
</evidence>
<proteinExistence type="inferred from homology"/>
<dbReference type="Proteomes" id="UP000297975">
    <property type="component" value="Unassembled WGS sequence"/>
</dbReference>
<evidence type="ECO:0000256" key="3">
    <source>
        <dbReference type="ARBA" id="ARBA00023163"/>
    </source>
</evidence>
<feature type="coiled-coil region" evidence="5">
    <location>
        <begin position="108"/>
        <end position="138"/>
    </location>
</feature>
<dbReference type="GO" id="GO:0003677">
    <property type="term" value="F:DNA binding"/>
    <property type="evidence" value="ECO:0007669"/>
    <property type="project" value="UniProtKB-UniRule"/>
</dbReference>
<accession>A0A4Y8ILH8</accession>
<protein>
    <recommendedName>
        <fullName evidence="4">HTH-type transcriptional regulator</fullName>
    </recommendedName>
</protein>
<name>A0A4Y8ILH8_9BACI</name>
<evidence type="ECO:0000256" key="1">
    <source>
        <dbReference type="ARBA" id="ARBA00023015"/>
    </source>
</evidence>
<reference evidence="6 7" key="1">
    <citation type="submission" date="2019-03" db="EMBL/GenBank/DDBJ databases">
        <authorList>
            <person name="He R.-H."/>
        </authorList>
    </citation>
    <scope>NUCLEOTIDE SEQUENCE [LARGE SCALE GENOMIC DNA]</scope>
    <source>
        <strain evidence="7">SH 714</strain>
    </source>
</reference>
<dbReference type="InterPro" id="IPR052362">
    <property type="entry name" value="HTH-GbsR_regulator"/>
</dbReference>
<dbReference type="InterPro" id="IPR026282">
    <property type="entry name" value="MJ1563"/>
</dbReference>
<dbReference type="InterPro" id="IPR036388">
    <property type="entry name" value="WH-like_DNA-bd_sf"/>
</dbReference>
<dbReference type="Gene3D" id="1.10.10.10">
    <property type="entry name" value="Winged helix-like DNA-binding domain superfamily/Winged helix DNA-binding domain"/>
    <property type="match status" value="1"/>
</dbReference>
<comment type="similarity">
    <text evidence="4">Belongs to the GbsR family.</text>
</comment>
<keyword evidence="5" id="KW-0175">Coiled coil</keyword>
<dbReference type="PIRSF" id="PIRSF006707">
    <property type="entry name" value="MJ1563"/>
    <property type="match status" value="1"/>
</dbReference>
<evidence type="ECO:0000256" key="5">
    <source>
        <dbReference type="SAM" id="Coils"/>
    </source>
</evidence>
<dbReference type="PANTHER" id="PTHR38465:SF1">
    <property type="entry name" value="HTH-TYPE TRANSCRIPTIONAL REGULATOR MJ1563-RELATED"/>
    <property type="match status" value="1"/>
</dbReference>
<keyword evidence="3 4" id="KW-0804">Transcription</keyword>
<dbReference type="EMBL" id="SOPW01000006">
    <property type="protein sequence ID" value="TFB22093.1"/>
    <property type="molecule type" value="Genomic_DNA"/>
</dbReference>
<evidence type="ECO:0000256" key="4">
    <source>
        <dbReference type="PIRNR" id="PIRNR006707"/>
    </source>
</evidence>
<evidence type="ECO:0000313" key="7">
    <source>
        <dbReference type="Proteomes" id="UP000297975"/>
    </source>
</evidence>
<dbReference type="AlphaFoldDB" id="A0A4Y8ILH8"/>
<organism evidence="6 7">
    <name type="scientific">Filobacillus milosensis</name>
    <dbReference type="NCBI Taxonomy" id="94137"/>
    <lineage>
        <taxon>Bacteria</taxon>
        <taxon>Bacillati</taxon>
        <taxon>Bacillota</taxon>
        <taxon>Bacilli</taxon>
        <taxon>Bacillales</taxon>
        <taxon>Bacillaceae</taxon>
        <taxon>Filobacillus</taxon>
    </lineage>
</organism>
<keyword evidence="1 4" id="KW-0805">Transcription regulation</keyword>
<gene>
    <name evidence="6" type="ORF">E3U55_07260</name>
</gene>
<dbReference type="InterPro" id="IPR036390">
    <property type="entry name" value="WH_DNA-bd_sf"/>
</dbReference>